<evidence type="ECO:0000313" key="3">
    <source>
        <dbReference type="Proteomes" id="UP000030170"/>
    </source>
</evidence>
<dbReference type="AlphaFoldDB" id="A0A098TLF6"/>
<dbReference type="Proteomes" id="UP000030170">
    <property type="component" value="Unassembled WGS sequence"/>
</dbReference>
<proteinExistence type="predicted"/>
<dbReference type="CDD" id="cd00761">
    <property type="entry name" value="Glyco_tranf_GTA_type"/>
    <property type="match status" value="1"/>
</dbReference>
<dbReference type="PANTHER" id="PTHR43685">
    <property type="entry name" value="GLYCOSYLTRANSFERASE"/>
    <property type="match status" value="1"/>
</dbReference>
<dbReference type="InterPro" id="IPR001173">
    <property type="entry name" value="Glyco_trans_2-like"/>
</dbReference>
<dbReference type="EMBL" id="JJML01000057">
    <property type="protein sequence ID" value="KGF71678.1"/>
    <property type="molecule type" value="Genomic_DNA"/>
</dbReference>
<reference evidence="2 3" key="1">
    <citation type="journal article" date="2014" name="Mol. Ecol.">
        <title>Evolution of Synechococcus.</title>
        <authorList>
            <person name="Dvorak P."/>
            <person name="Casamatta D."/>
            <person name="Hasler P."/>
            <person name="Poulickova A."/>
            <person name="Ondrej V."/>
            <person name="Sanges R."/>
        </authorList>
    </citation>
    <scope>NUCLEOTIDE SEQUENCE [LARGE SCALE GENOMIC DNA]</scope>
    <source>
        <strain evidence="2 3">CAUP A 1101</strain>
    </source>
</reference>
<feature type="domain" description="Glycosyltransferase 2-like" evidence="1">
    <location>
        <begin position="4"/>
        <end position="126"/>
    </location>
</feature>
<sequence length="231" mass="25914">MNISVIVCCYNDAPFVAQALTSLYGQTLPPDQYEVIFVNDGSTDETVAAIAPFQAQPNFRYFHHATNLGLAAACNRGLEAAQGDYVIRLDADDQIAPEILASMAASLETGDTDLVISDRYEVMLADQTRRYIALDPGNLYTWIAAGTLMRRDLLQAIGGYRPLFWEEYDLYIRYLLRSGRPPLHLPRPLYHYTIRRGSMTADLGRVSAGWAELTNQWGLEILEQFGRLPMS</sequence>
<gene>
    <name evidence="2" type="ORF">DO97_16310</name>
</gene>
<organism evidence="2 3">
    <name type="scientific">Neosynechococcus sphagnicola sy1</name>
    <dbReference type="NCBI Taxonomy" id="1497020"/>
    <lineage>
        <taxon>Bacteria</taxon>
        <taxon>Bacillati</taxon>
        <taxon>Cyanobacteriota</taxon>
        <taxon>Cyanophyceae</taxon>
        <taxon>Neosynechococcales</taxon>
        <taxon>Neosynechococcaceae</taxon>
        <taxon>Neosynechococcus</taxon>
    </lineage>
</organism>
<evidence type="ECO:0000259" key="1">
    <source>
        <dbReference type="Pfam" id="PF00535"/>
    </source>
</evidence>
<dbReference type="OrthoDB" id="8936324at2"/>
<name>A0A098TLF6_9CYAN</name>
<dbReference type="Gene3D" id="3.90.550.10">
    <property type="entry name" value="Spore Coat Polysaccharide Biosynthesis Protein SpsA, Chain A"/>
    <property type="match status" value="1"/>
</dbReference>
<dbReference type="Pfam" id="PF00535">
    <property type="entry name" value="Glycos_transf_2"/>
    <property type="match status" value="1"/>
</dbReference>
<evidence type="ECO:0000313" key="2">
    <source>
        <dbReference type="EMBL" id="KGF71678.1"/>
    </source>
</evidence>
<dbReference type="PANTHER" id="PTHR43685:SF2">
    <property type="entry name" value="GLYCOSYLTRANSFERASE 2-LIKE DOMAIN-CONTAINING PROTEIN"/>
    <property type="match status" value="1"/>
</dbReference>
<keyword evidence="3" id="KW-1185">Reference proteome</keyword>
<protein>
    <recommendedName>
        <fullName evidence="1">Glycosyltransferase 2-like domain-containing protein</fullName>
    </recommendedName>
</protein>
<comment type="caution">
    <text evidence="2">The sequence shown here is derived from an EMBL/GenBank/DDBJ whole genome shotgun (WGS) entry which is preliminary data.</text>
</comment>
<dbReference type="SUPFAM" id="SSF53448">
    <property type="entry name" value="Nucleotide-diphospho-sugar transferases"/>
    <property type="match status" value="1"/>
</dbReference>
<dbReference type="InterPro" id="IPR029044">
    <property type="entry name" value="Nucleotide-diphossugar_trans"/>
</dbReference>
<accession>A0A098TLF6</accession>
<dbReference type="InterPro" id="IPR050834">
    <property type="entry name" value="Glycosyltransf_2"/>
</dbReference>
<dbReference type="STRING" id="1497020.DO97_16310"/>
<dbReference type="RefSeq" id="WP_052128920.1">
    <property type="nucleotide sequence ID" value="NZ_JJML01000057.1"/>
</dbReference>